<reference evidence="16 17" key="1">
    <citation type="submission" date="2019-03" db="EMBL/GenBank/DDBJ databases">
        <authorList>
            <person name="Kim M.K.M."/>
        </authorList>
    </citation>
    <scope>NUCLEOTIDE SEQUENCE [LARGE SCALE GENOMIC DNA]</scope>
    <source>
        <strain evidence="16 17">18JY21-1</strain>
    </source>
</reference>
<dbReference type="Pfam" id="PF01029">
    <property type="entry name" value="NusB"/>
    <property type="match status" value="1"/>
</dbReference>
<feature type="domain" description="SAM-dependent MTase RsmB/NOP-type" evidence="15">
    <location>
        <begin position="182"/>
        <end position="460"/>
    </location>
</feature>
<dbReference type="EMBL" id="SKFG01000003">
    <property type="protein sequence ID" value="TCZ79426.1"/>
    <property type="molecule type" value="Genomic_DNA"/>
</dbReference>
<dbReference type="PANTHER" id="PTHR22807:SF53">
    <property type="entry name" value="RIBOSOMAL RNA SMALL SUBUNIT METHYLTRANSFERASE B-RELATED"/>
    <property type="match status" value="1"/>
</dbReference>
<name>A0A4R4EH46_9BACL</name>
<dbReference type="GO" id="GO:0006355">
    <property type="term" value="P:regulation of DNA-templated transcription"/>
    <property type="evidence" value="ECO:0007669"/>
    <property type="project" value="InterPro"/>
</dbReference>
<dbReference type="InterPro" id="IPR023267">
    <property type="entry name" value="RCMT"/>
</dbReference>
<dbReference type="PRINTS" id="PR02008">
    <property type="entry name" value="RCMTFAMILY"/>
</dbReference>
<accession>A0A4R4EH46</accession>
<feature type="binding site" evidence="14">
    <location>
        <position position="297"/>
    </location>
    <ligand>
        <name>S-adenosyl-L-methionine</name>
        <dbReference type="ChEBI" id="CHEBI:59789"/>
    </ligand>
</feature>
<dbReference type="InterPro" id="IPR048019">
    <property type="entry name" value="RsmB-like_N"/>
</dbReference>
<dbReference type="PROSITE" id="PS01153">
    <property type="entry name" value="NOL1_NOP2_SUN"/>
    <property type="match status" value="1"/>
</dbReference>
<evidence type="ECO:0000256" key="10">
    <source>
        <dbReference type="ARBA" id="ARBA00022884"/>
    </source>
</evidence>
<evidence type="ECO:0000256" key="8">
    <source>
        <dbReference type="ARBA" id="ARBA00022679"/>
    </source>
</evidence>
<dbReference type="FunFam" id="1.10.940.10:FF:000006">
    <property type="entry name" value="16S rRNA (Cytosine(967)-C(5))-methyltransferase RsmB"/>
    <property type="match status" value="1"/>
</dbReference>
<evidence type="ECO:0000256" key="13">
    <source>
        <dbReference type="ARBA" id="ARBA00047283"/>
    </source>
</evidence>
<dbReference type="Pfam" id="PF01189">
    <property type="entry name" value="Methyltr_RsmB-F"/>
    <property type="match status" value="1"/>
</dbReference>
<dbReference type="Proteomes" id="UP000295418">
    <property type="component" value="Unassembled WGS sequence"/>
</dbReference>
<evidence type="ECO:0000256" key="1">
    <source>
        <dbReference type="ARBA" id="ARBA00002724"/>
    </source>
</evidence>
<dbReference type="InterPro" id="IPR054728">
    <property type="entry name" value="RsmB-like_ferredoxin"/>
</dbReference>
<evidence type="ECO:0000256" key="11">
    <source>
        <dbReference type="ARBA" id="ARBA00030399"/>
    </source>
</evidence>
<dbReference type="GO" id="GO:0008649">
    <property type="term" value="F:rRNA methyltransferase activity"/>
    <property type="evidence" value="ECO:0007669"/>
    <property type="project" value="InterPro"/>
</dbReference>
<feature type="binding site" evidence="14">
    <location>
        <begin position="273"/>
        <end position="279"/>
    </location>
    <ligand>
        <name>S-adenosyl-L-methionine</name>
        <dbReference type="ChEBI" id="CHEBI:59789"/>
    </ligand>
</feature>
<evidence type="ECO:0000256" key="14">
    <source>
        <dbReference type="PROSITE-ProRule" id="PRU01023"/>
    </source>
</evidence>
<evidence type="ECO:0000256" key="2">
    <source>
        <dbReference type="ARBA" id="ARBA00004496"/>
    </source>
</evidence>
<dbReference type="InterPro" id="IPR018314">
    <property type="entry name" value="RsmB/NOL1/NOP2-like_CS"/>
</dbReference>
<keyword evidence="17" id="KW-1185">Reference proteome</keyword>
<evidence type="ECO:0000256" key="3">
    <source>
        <dbReference type="ARBA" id="ARBA00007494"/>
    </source>
</evidence>
<dbReference type="Pfam" id="PF22458">
    <property type="entry name" value="RsmF-B_ferredox"/>
    <property type="match status" value="1"/>
</dbReference>
<dbReference type="InterPro" id="IPR035926">
    <property type="entry name" value="NusB-like_sf"/>
</dbReference>
<keyword evidence="8 14" id="KW-0808">Transferase</keyword>
<dbReference type="CDD" id="cd00620">
    <property type="entry name" value="Methyltransferase_Sun"/>
    <property type="match status" value="1"/>
</dbReference>
<dbReference type="PROSITE" id="PS51686">
    <property type="entry name" value="SAM_MT_RSMB_NOP"/>
    <property type="match status" value="1"/>
</dbReference>
<comment type="caution">
    <text evidence="16">The sequence shown here is derived from an EMBL/GenBank/DDBJ whole genome shotgun (WGS) entry which is preliminary data.</text>
</comment>
<dbReference type="PANTHER" id="PTHR22807">
    <property type="entry name" value="NOP2 YEAST -RELATED NOL1/NOP2/FMU SUN DOMAIN-CONTAINING"/>
    <property type="match status" value="1"/>
</dbReference>
<feature type="binding site" evidence="14">
    <location>
        <position position="343"/>
    </location>
    <ligand>
        <name>S-adenosyl-L-methionine</name>
        <dbReference type="ChEBI" id="CHEBI:59789"/>
    </ligand>
</feature>
<keyword evidence="7 14" id="KW-0489">Methyltransferase</keyword>
<evidence type="ECO:0000256" key="4">
    <source>
        <dbReference type="ARBA" id="ARBA00012140"/>
    </source>
</evidence>
<organism evidence="16 17">
    <name type="scientific">Paenibacillus albiflavus</name>
    <dbReference type="NCBI Taxonomy" id="2545760"/>
    <lineage>
        <taxon>Bacteria</taxon>
        <taxon>Bacillati</taxon>
        <taxon>Bacillota</taxon>
        <taxon>Bacilli</taxon>
        <taxon>Bacillales</taxon>
        <taxon>Paenibacillaceae</taxon>
        <taxon>Paenibacillus</taxon>
    </lineage>
</organism>
<dbReference type="EC" id="2.1.1.176" evidence="4"/>
<evidence type="ECO:0000259" key="15">
    <source>
        <dbReference type="PROSITE" id="PS51686"/>
    </source>
</evidence>
<feature type="active site" description="Nucleophile" evidence="14">
    <location>
        <position position="396"/>
    </location>
</feature>
<dbReference type="RefSeq" id="WP_132417085.1">
    <property type="nucleotide sequence ID" value="NZ_SKFG01000003.1"/>
</dbReference>
<dbReference type="InterPro" id="IPR029063">
    <property type="entry name" value="SAM-dependent_MTases_sf"/>
</dbReference>
<comment type="function">
    <text evidence="1">Specifically methylates the cytosine at position 967 (m5C967) of 16S rRNA.</text>
</comment>
<evidence type="ECO:0000256" key="12">
    <source>
        <dbReference type="ARBA" id="ARBA00031088"/>
    </source>
</evidence>
<feature type="binding site" evidence="14">
    <location>
        <position position="324"/>
    </location>
    <ligand>
        <name>S-adenosyl-L-methionine</name>
        <dbReference type="ChEBI" id="CHEBI:59789"/>
    </ligand>
</feature>
<evidence type="ECO:0000256" key="6">
    <source>
        <dbReference type="ARBA" id="ARBA00022552"/>
    </source>
</evidence>
<dbReference type="GO" id="GO:0003723">
    <property type="term" value="F:RNA binding"/>
    <property type="evidence" value="ECO:0007669"/>
    <property type="project" value="UniProtKB-UniRule"/>
</dbReference>
<dbReference type="Gene3D" id="1.10.940.10">
    <property type="entry name" value="NusB-like"/>
    <property type="match status" value="1"/>
</dbReference>
<keyword evidence="6" id="KW-0698">rRNA processing</keyword>
<keyword evidence="9 14" id="KW-0949">S-adenosyl-L-methionine</keyword>
<dbReference type="CDD" id="cd02440">
    <property type="entry name" value="AdoMet_MTases"/>
    <property type="match status" value="1"/>
</dbReference>
<dbReference type="NCBIfam" id="TIGR00563">
    <property type="entry name" value="rsmB"/>
    <property type="match status" value="1"/>
</dbReference>
<evidence type="ECO:0000256" key="5">
    <source>
        <dbReference type="ARBA" id="ARBA00022490"/>
    </source>
</evidence>
<evidence type="ECO:0000313" key="17">
    <source>
        <dbReference type="Proteomes" id="UP000295418"/>
    </source>
</evidence>
<dbReference type="OrthoDB" id="9810297at2"/>
<dbReference type="SUPFAM" id="SSF48013">
    <property type="entry name" value="NusB-like"/>
    <property type="match status" value="1"/>
</dbReference>
<dbReference type="InterPro" id="IPR004573">
    <property type="entry name" value="rRNA_ssu_MeTfrase_B"/>
</dbReference>
<comment type="catalytic activity">
    <reaction evidence="13">
        <text>cytidine(967) in 16S rRNA + S-adenosyl-L-methionine = 5-methylcytidine(967) in 16S rRNA + S-adenosyl-L-homocysteine + H(+)</text>
        <dbReference type="Rhea" id="RHEA:42748"/>
        <dbReference type="Rhea" id="RHEA-COMP:10219"/>
        <dbReference type="Rhea" id="RHEA-COMP:10220"/>
        <dbReference type="ChEBI" id="CHEBI:15378"/>
        <dbReference type="ChEBI" id="CHEBI:57856"/>
        <dbReference type="ChEBI" id="CHEBI:59789"/>
        <dbReference type="ChEBI" id="CHEBI:74483"/>
        <dbReference type="ChEBI" id="CHEBI:82748"/>
        <dbReference type="EC" id="2.1.1.176"/>
    </reaction>
</comment>
<dbReference type="Gene3D" id="3.30.70.1170">
    <property type="entry name" value="Sun protein, domain 3"/>
    <property type="match status" value="1"/>
</dbReference>
<comment type="subcellular location">
    <subcellularLocation>
        <location evidence="2">Cytoplasm</location>
    </subcellularLocation>
</comment>
<evidence type="ECO:0000256" key="7">
    <source>
        <dbReference type="ARBA" id="ARBA00022603"/>
    </source>
</evidence>
<comment type="similarity">
    <text evidence="3 14">Belongs to the class I-like SAM-binding methyltransferase superfamily. RsmB/NOP family.</text>
</comment>
<dbReference type="InterPro" id="IPR001678">
    <property type="entry name" value="MeTrfase_RsmB-F_NOP2_dom"/>
</dbReference>
<dbReference type="InterPro" id="IPR049560">
    <property type="entry name" value="MeTrfase_RsmB-F_NOP2_cat"/>
</dbReference>
<dbReference type="NCBIfam" id="NF011494">
    <property type="entry name" value="PRK14902.1"/>
    <property type="match status" value="1"/>
</dbReference>
<proteinExistence type="inferred from homology"/>
<dbReference type="Gene3D" id="3.40.50.150">
    <property type="entry name" value="Vaccinia Virus protein VP39"/>
    <property type="match status" value="1"/>
</dbReference>
<protein>
    <recommendedName>
        <fullName evidence="4">16S rRNA (cytosine(967)-C(5))-methyltransferase</fullName>
        <ecNumber evidence="4">2.1.1.176</ecNumber>
    </recommendedName>
    <alternativeName>
        <fullName evidence="11">16S rRNA m5C967 methyltransferase</fullName>
    </alternativeName>
    <alternativeName>
        <fullName evidence="12">rRNA (cytosine-C(5)-)-methyltransferase RsmB</fullName>
    </alternativeName>
</protein>
<keyword evidence="10 14" id="KW-0694">RNA-binding</keyword>
<evidence type="ECO:0000256" key="9">
    <source>
        <dbReference type="ARBA" id="ARBA00022691"/>
    </source>
</evidence>
<dbReference type="AlphaFoldDB" id="A0A4R4EH46"/>
<dbReference type="FunFam" id="3.40.50.150:FF:000257">
    <property type="entry name" value="16S rRNA methyltransferase"/>
    <property type="match status" value="1"/>
</dbReference>
<gene>
    <name evidence="16" type="primary">rsmB</name>
    <name evidence="16" type="ORF">E0485_06080</name>
</gene>
<dbReference type="InterPro" id="IPR006027">
    <property type="entry name" value="NusB_RsmB_TIM44"/>
</dbReference>
<dbReference type="SUPFAM" id="SSF53335">
    <property type="entry name" value="S-adenosyl-L-methionine-dependent methyltransferases"/>
    <property type="match status" value="1"/>
</dbReference>
<sequence>MNKDKKKADKPRSLSAREVALDVLTAVDQDQAYSNLLLNQVLQKHPLERADVGLATEIVYGTIQRLNTIDYYLGKLVSKGLGKLQPWVRNLLRLSFYQLHYLDRVPDHAVVSEAVNIAKRRGHQGISGMVNAVLRNAIRRKEEWQLPQELPTAQRIALQHSHPLWLVERWMRQLGAERTERICEANNVPPHVSIRTNPLKQSREELLRLLEASGNAAAMPSPLAPAGVIVNGGGNMALTPWYAEGLFTIQDESSMLVAEALAPAPGMTVLDCCAAPGGKTTHIAELMGDKGVIYACDIHEHKGGLIEQAAHRLQLDTIRTIIADARELSKRFEPESFDRILLDAPCSGLGVIRRKPDLKWAKSVAEIREIVAIQRELLEEVHGLLRPGGTLIYSTCTIEKEENESNVMNFIQNHPNYELEAIQIDGLPAELADSANTGILQVHPDQFLSDGFFIAKLHKKQ</sequence>
<keyword evidence="5" id="KW-0963">Cytoplasm</keyword>
<evidence type="ECO:0000313" key="16">
    <source>
        <dbReference type="EMBL" id="TCZ79426.1"/>
    </source>
</evidence>
<dbReference type="GO" id="GO:0005737">
    <property type="term" value="C:cytoplasm"/>
    <property type="evidence" value="ECO:0007669"/>
    <property type="project" value="UniProtKB-SubCell"/>
</dbReference>